<gene>
    <name evidence="2" type="ORF">FJT64_004477</name>
</gene>
<feature type="region of interest" description="Disordered" evidence="1">
    <location>
        <begin position="126"/>
        <end position="198"/>
    </location>
</feature>
<organism evidence="2 3">
    <name type="scientific">Amphibalanus amphitrite</name>
    <name type="common">Striped barnacle</name>
    <name type="synonym">Balanus amphitrite</name>
    <dbReference type="NCBI Taxonomy" id="1232801"/>
    <lineage>
        <taxon>Eukaryota</taxon>
        <taxon>Metazoa</taxon>
        <taxon>Ecdysozoa</taxon>
        <taxon>Arthropoda</taxon>
        <taxon>Crustacea</taxon>
        <taxon>Multicrustacea</taxon>
        <taxon>Cirripedia</taxon>
        <taxon>Thoracica</taxon>
        <taxon>Thoracicalcarea</taxon>
        <taxon>Balanomorpha</taxon>
        <taxon>Balanoidea</taxon>
        <taxon>Balanidae</taxon>
        <taxon>Amphibalaninae</taxon>
        <taxon>Amphibalanus</taxon>
    </lineage>
</organism>
<feature type="region of interest" description="Disordered" evidence="1">
    <location>
        <begin position="1"/>
        <end position="45"/>
    </location>
</feature>
<accession>A0A6A4VTU2</accession>
<dbReference type="EMBL" id="VIIS01001441">
    <property type="protein sequence ID" value="KAF0298226.1"/>
    <property type="molecule type" value="Genomic_DNA"/>
</dbReference>
<sequence>MRSSADARAGSMTAAGVGSGPIAGPPADGRRPPVESVGPGPRLHEGISLQEFGTWETRVRAHARRARWDSLPIEEQTAALLALLDDYWTRTLQHGLDIATPNTCENIVAAFRKHLRGQRSVVLDRRDVGLPARPQPAPPQPSTGFGRRPAALVQRRQRRQSLTGSTEPRHRHRPAQGPRQARRTRRSASQPGAQRPDVWSLWPPPALLWYAPSPADAVRFELEMAEAPAGRPATRPMAIPRRPAGLAAPAESVLLRRRYQLSRSAAAAELVLRHHCGSEDEDEREHRRRFGEEGAAACDQSDGDQVDGGEAAHHGHIRRRQGAEPPAPAVFNGLDPPVCVGFFFDCLVLLTDAATMCMPAQPRYRRRRVARRWRPACPWTVELDVGQELRQLADSLSLSRSAPGELPARRHYIWTLIGRPFEFGTVRGAAARPRPASGRP</sequence>
<evidence type="ECO:0000313" key="3">
    <source>
        <dbReference type="Proteomes" id="UP000440578"/>
    </source>
</evidence>
<keyword evidence="3" id="KW-1185">Reference proteome</keyword>
<dbReference type="Proteomes" id="UP000440578">
    <property type="component" value="Unassembled WGS sequence"/>
</dbReference>
<evidence type="ECO:0000256" key="1">
    <source>
        <dbReference type="SAM" id="MobiDB-lite"/>
    </source>
</evidence>
<proteinExistence type="predicted"/>
<feature type="compositionally biased region" description="Basic residues" evidence="1">
    <location>
        <begin position="169"/>
        <end position="186"/>
    </location>
</feature>
<feature type="region of interest" description="Disordered" evidence="1">
    <location>
        <begin position="279"/>
        <end position="324"/>
    </location>
</feature>
<comment type="caution">
    <text evidence="2">The sequence shown here is derived from an EMBL/GenBank/DDBJ whole genome shotgun (WGS) entry which is preliminary data.</text>
</comment>
<reference evidence="2 3" key="1">
    <citation type="submission" date="2019-07" db="EMBL/GenBank/DDBJ databases">
        <title>Draft genome assembly of a fouling barnacle, Amphibalanus amphitrite (Darwin, 1854): The first reference genome for Thecostraca.</title>
        <authorList>
            <person name="Kim W."/>
        </authorList>
    </citation>
    <scope>NUCLEOTIDE SEQUENCE [LARGE SCALE GENOMIC DNA]</scope>
    <source>
        <strain evidence="2">SNU_AA5</strain>
        <tissue evidence="2">Soma without cirri and trophi</tissue>
    </source>
</reference>
<name>A0A6A4VTU2_AMPAM</name>
<protein>
    <submittedName>
        <fullName evidence="2">Uncharacterized protein</fullName>
    </submittedName>
</protein>
<dbReference type="AlphaFoldDB" id="A0A6A4VTU2"/>
<evidence type="ECO:0000313" key="2">
    <source>
        <dbReference type="EMBL" id="KAF0298226.1"/>
    </source>
</evidence>